<dbReference type="InterPro" id="IPR036291">
    <property type="entry name" value="NAD(P)-bd_dom_sf"/>
</dbReference>
<evidence type="ECO:0000313" key="3">
    <source>
        <dbReference type="EMBL" id="CAB4728034.1"/>
    </source>
</evidence>
<evidence type="ECO:0000313" key="6">
    <source>
        <dbReference type="EMBL" id="CAB5016308.1"/>
    </source>
</evidence>
<dbReference type="AlphaFoldDB" id="A0A6J6RZF7"/>
<dbReference type="PANTHER" id="PTHR14239">
    <property type="entry name" value="DUDULIN-RELATED"/>
    <property type="match status" value="1"/>
</dbReference>
<protein>
    <submittedName>
        <fullName evidence="3">Unannotated protein</fullName>
    </submittedName>
</protein>
<dbReference type="EMBL" id="CAEZYK010000065">
    <property type="protein sequence ID" value="CAB4728034.1"/>
    <property type="molecule type" value="Genomic_DNA"/>
</dbReference>
<evidence type="ECO:0000313" key="5">
    <source>
        <dbReference type="EMBL" id="CAB4983713.1"/>
    </source>
</evidence>
<feature type="domain" description="Pyrroline-5-carboxylate reductase catalytic N-terminal" evidence="2">
    <location>
        <begin position="9"/>
        <end position="107"/>
    </location>
</feature>
<evidence type="ECO:0000313" key="4">
    <source>
        <dbReference type="EMBL" id="CAB4897100.1"/>
    </source>
</evidence>
<evidence type="ECO:0000256" key="1">
    <source>
        <dbReference type="ARBA" id="ARBA00023002"/>
    </source>
</evidence>
<dbReference type="InterPro" id="IPR028939">
    <property type="entry name" value="P5C_Rdtase_cat_N"/>
</dbReference>
<dbReference type="SUPFAM" id="SSF51735">
    <property type="entry name" value="NAD(P)-binding Rossmann-fold domains"/>
    <property type="match status" value="1"/>
</dbReference>
<dbReference type="GO" id="GO:0005886">
    <property type="term" value="C:plasma membrane"/>
    <property type="evidence" value="ECO:0007669"/>
    <property type="project" value="TreeGrafter"/>
</dbReference>
<accession>A0A6J6RZF7</accession>
<gene>
    <name evidence="3" type="ORF">UFOPK2683_01101</name>
    <name evidence="4" type="ORF">UFOPK3605_00266</name>
    <name evidence="5" type="ORF">UFOPK3897_01266</name>
    <name evidence="6" type="ORF">UFOPK4121_00365</name>
</gene>
<dbReference type="GO" id="GO:0052851">
    <property type="term" value="F:ferric-chelate reductase (NADPH) activity"/>
    <property type="evidence" value="ECO:0007669"/>
    <property type="project" value="TreeGrafter"/>
</dbReference>
<name>A0A6J6RZF7_9ZZZZ</name>
<dbReference type="GO" id="GO:0008823">
    <property type="term" value="F:cupric reductase (NADH) activity"/>
    <property type="evidence" value="ECO:0007669"/>
    <property type="project" value="TreeGrafter"/>
</dbReference>
<dbReference type="PANTHER" id="PTHR14239:SF0">
    <property type="entry name" value="F420-DEPENDENT NADP REDUCTASE"/>
    <property type="match status" value="1"/>
</dbReference>
<dbReference type="EMBL" id="CAFBPQ010000006">
    <property type="protein sequence ID" value="CAB5016308.1"/>
    <property type="molecule type" value="Genomic_DNA"/>
</dbReference>
<reference evidence="3" key="1">
    <citation type="submission" date="2020-05" db="EMBL/GenBank/DDBJ databases">
        <authorList>
            <person name="Chiriac C."/>
            <person name="Salcher M."/>
            <person name="Ghai R."/>
            <person name="Kavagutti S V."/>
        </authorList>
    </citation>
    <scope>NUCLEOTIDE SEQUENCE</scope>
</reference>
<dbReference type="Pfam" id="PF03807">
    <property type="entry name" value="F420_oxidored"/>
    <property type="match status" value="1"/>
</dbReference>
<evidence type="ECO:0000259" key="2">
    <source>
        <dbReference type="Pfam" id="PF03807"/>
    </source>
</evidence>
<dbReference type="EMBL" id="CAFBOF010000034">
    <property type="protein sequence ID" value="CAB4983713.1"/>
    <property type="molecule type" value="Genomic_DNA"/>
</dbReference>
<keyword evidence="1" id="KW-0560">Oxidoreductase</keyword>
<organism evidence="3">
    <name type="scientific">freshwater metagenome</name>
    <dbReference type="NCBI Taxonomy" id="449393"/>
    <lineage>
        <taxon>unclassified sequences</taxon>
        <taxon>metagenomes</taxon>
        <taxon>ecological metagenomes</taxon>
    </lineage>
</organism>
<dbReference type="InterPro" id="IPR051267">
    <property type="entry name" value="STEAP_metalloreductase"/>
</dbReference>
<dbReference type="Gene3D" id="3.40.50.720">
    <property type="entry name" value="NAD(P)-binding Rossmann-like Domain"/>
    <property type="match status" value="1"/>
</dbReference>
<sequence length="232" mass="24200">MACHALLVQIGVLGATGPAGRGIAARLASLGYEVLAGSRALERSESAVLALQEKWGNKVKTLFPVDNDSAANCEMVIVATNWEAAVDTTILYSSALAGRTVIAMANGLEKVGQEFRPVIPPEGSLSAAIQAAAPEAKVVAAFQHIPASTFAALDKKMEGDVVVCGDDDDARNVVLDLVASMPDLRGFDAGSLVNAVGIETFAADLLSINLRHKGKGTLRFLGLEGYLPEANR</sequence>
<proteinExistence type="predicted"/>
<dbReference type="GO" id="GO:0015677">
    <property type="term" value="P:copper ion import"/>
    <property type="evidence" value="ECO:0007669"/>
    <property type="project" value="TreeGrafter"/>
</dbReference>
<dbReference type="EMBL" id="CAFBMM010000004">
    <property type="protein sequence ID" value="CAB4897100.1"/>
    <property type="molecule type" value="Genomic_DNA"/>
</dbReference>